<dbReference type="InterPro" id="IPR040579">
    <property type="entry name" value="Acetyltransf_19"/>
</dbReference>
<dbReference type="OrthoDB" id="9803907at2"/>
<feature type="region of interest" description="Disordered" evidence="1">
    <location>
        <begin position="1"/>
        <end position="26"/>
    </location>
</feature>
<dbReference type="Pfam" id="PF13302">
    <property type="entry name" value="Acetyltransf_3"/>
    <property type="match status" value="1"/>
</dbReference>
<dbReference type="EMBL" id="CP026538">
    <property type="protein sequence ID" value="QAZ66188.1"/>
    <property type="molecule type" value="Genomic_DNA"/>
</dbReference>
<sequence length="325" mass="35755">MTRKAGWPAWPGLTRRAGRASRSLGPRAAFPGQALAGARGDRRPRLTVCQGEAMDYAMTPTTQEAVAQSRANFIDRLPYPVELHLEWLARDGRPYRLEAGGETAGHCIVAADGMLVEFHLDDRFVPDAQAIFDVVAARAGIKQVWLHSFDGLCLRCCLDKGLTATVAGYCFRDFLPTPAGGAGGLVRRAAGPGDYDGLLAHTDALYESEEQLRHMLANGMLHLYHEAGRLVGCGYLIRVRPDRDWRDLGMWVPSSLRRRGYARRILADLKDWCLREGWRPCCGCAADNVASRRALEANGFVSRHAVLSFALCPPGRRGNGVSRQL</sequence>
<gene>
    <name evidence="3" type="ORF">C3Y92_02610</name>
</gene>
<proteinExistence type="predicted"/>
<name>A0A4P6HM77_9BACT</name>
<dbReference type="Gene3D" id="3.40.630.30">
    <property type="match status" value="1"/>
</dbReference>
<accession>A0A4P6HM77</accession>
<dbReference type="InterPro" id="IPR016181">
    <property type="entry name" value="Acyl_CoA_acyltransferase"/>
</dbReference>
<dbReference type="KEGG" id="dcb:C3Y92_02610"/>
<protein>
    <recommendedName>
        <fullName evidence="2">N-acetyltransferase domain-containing protein</fullName>
    </recommendedName>
</protein>
<keyword evidence="4" id="KW-1185">Reference proteome</keyword>
<dbReference type="GO" id="GO:0016747">
    <property type="term" value="F:acyltransferase activity, transferring groups other than amino-acyl groups"/>
    <property type="evidence" value="ECO:0007669"/>
    <property type="project" value="InterPro"/>
</dbReference>
<evidence type="ECO:0000256" key="1">
    <source>
        <dbReference type="SAM" id="MobiDB-lite"/>
    </source>
</evidence>
<dbReference type="SUPFAM" id="SSF55729">
    <property type="entry name" value="Acyl-CoA N-acyltransferases (Nat)"/>
    <property type="match status" value="1"/>
</dbReference>
<dbReference type="Gene3D" id="3.40.630.80">
    <property type="match status" value="1"/>
</dbReference>
<evidence type="ECO:0000313" key="3">
    <source>
        <dbReference type="EMBL" id="QAZ66188.1"/>
    </source>
</evidence>
<feature type="domain" description="N-acetyltransferase" evidence="2">
    <location>
        <begin position="185"/>
        <end position="325"/>
    </location>
</feature>
<organism evidence="3 4">
    <name type="scientific">Solidesulfovibrio carbinolicus</name>
    <dbReference type="NCBI Taxonomy" id="296842"/>
    <lineage>
        <taxon>Bacteria</taxon>
        <taxon>Pseudomonadati</taxon>
        <taxon>Thermodesulfobacteriota</taxon>
        <taxon>Desulfovibrionia</taxon>
        <taxon>Desulfovibrionales</taxon>
        <taxon>Desulfovibrionaceae</taxon>
        <taxon>Solidesulfovibrio</taxon>
    </lineage>
</organism>
<dbReference type="CDD" id="cd04301">
    <property type="entry name" value="NAT_SF"/>
    <property type="match status" value="1"/>
</dbReference>
<reference evidence="3 4" key="1">
    <citation type="submission" date="2018-02" db="EMBL/GenBank/DDBJ databases">
        <title>Genome sequence of Desulfovibrio carbinolicus DSM 3852.</title>
        <authorList>
            <person name="Wilbanks E."/>
            <person name="Skennerton C.T."/>
            <person name="Orphan V.J."/>
        </authorList>
    </citation>
    <scope>NUCLEOTIDE SEQUENCE [LARGE SCALE GENOMIC DNA]</scope>
    <source>
        <strain evidence="3 4">DSM 3852</strain>
    </source>
</reference>
<evidence type="ECO:0000259" key="2">
    <source>
        <dbReference type="PROSITE" id="PS51186"/>
    </source>
</evidence>
<dbReference type="InterPro" id="IPR000182">
    <property type="entry name" value="GNAT_dom"/>
</dbReference>
<evidence type="ECO:0000313" key="4">
    <source>
        <dbReference type="Proteomes" id="UP000293296"/>
    </source>
</evidence>
<dbReference type="PROSITE" id="PS51186">
    <property type="entry name" value="GNAT"/>
    <property type="match status" value="1"/>
</dbReference>
<dbReference type="Proteomes" id="UP000293296">
    <property type="component" value="Chromosome"/>
</dbReference>
<dbReference type="Pfam" id="PF18015">
    <property type="entry name" value="Acetyltransf_19"/>
    <property type="match status" value="1"/>
</dbReference>
<dbReference type="AlphaFoldDB" id="A0A4P6HM77"/>